<keyword evidence="1" id="KW-1133">Transmembrane helix</keyword>
<organism evidence="2 3">
    <name type="scientific">Niallia oryzisoli</name>
    <dbReference type="NCBI Taxonomy" id="1737571"/>
    <lineage>
        <taxon>Bacteria</taxon>
        <taxon>Bacillati</taxon>
        <taxon>Bacillota</taxon>
        <taxon>Bacilli</taxon>
        <taxon>Bacillales</taxon>
        <taxon>Bacillaceae</taxon>
        <taxon>Niallia</taxon>
    </lineage>
</organism>
<reference evidence="2 3" key="1">
    <citation type="submission" date="2023-10" db="EMBL/GenBank/DDBJ databases">
        <title>Niallia locisalis sp.nov. isolated from a salt pond sample.</title>
        <authorList>
            <person name="Li X.-J."/>
            <person name="Dong L."/>
        </authorList>
    </citation>
    <scope>NUCLEOTIDE SEQUENCE [LARGE SCALE GENOMIC DNA]</scope>
    <source>
        <strain evidence="2 3">DSM 29761</strain>
    </source>
</reference>
<keyword evidence="3" id="KW-1185">Reference proteome</keyword>
<dbReference type="EMBL" id="CP137640">
    <property type="protein sequence ID" value="WVX80565.1"/>
    <property type="molecule type" value="Genomic_DNA"/>
</dbReference>
<evidence type="ECO:0000313" key="3">
    <source>
        <dbReference type="Proteomes" id="UP001357223"/>
    </source>
</evidence>
<sequence length="153" mass="17437">MLIVLLVFHVLCSIFWFGSVLFADFILMPVISSLEPRYQFAVMEPLGKRAGRVLFPVSILTIISGIILGIATGVLDQLSTPYGWTWIASIVFTCLLLYWGVGVINPAERKLKYILPETPEFTKQLSKIKLFIMIELLFMLLIFIFMVLMRFGL</sequence>
<feature type="transmembrane region" description="Helical" evidence="1">
    <location>
        <begin position="128"/>
        <end position="149"/>
    </location>
</feature>
<keyword evidence="1" id="KW-0812">Transmembrane</keyword>
<protein>
    <recommendedName>
        <fullName evidence="4">DUF2269 family protein</fullName>
    </recommendedName>
</protein>
<gene>
    <name evidence="2" type="ORF">R4Z09_25530</name>
</gene>
<name>A0ABZ2CA06_9BACI</name>
<keyword evidence="1" id="KW-0472">Membrane</keyword>
<proteinExistence type="predicted"/>
<evidence type="ECO:0000313" key="2">
    <source>
        <dbReference type="EMBL" id="WVX80565.1"/>
    </source>
</evidence>
<feature type="transmembrane region" description="Helical" evidence="1">
    <location>
        <begin position="6"/>
        <end position="32"/>
    </location>
</feature>
<dbReference type="RefSeq" id="WP_338449496.1">
    <property type="nucleotide sequence ID" value="NZ_CP137640.1"/>
</dbReference>
<dbReference type="Proteomes" id="UP001357223">
    <property type="component" value="Chromosome"/>
</dbReference>
<feature type="transmembrane region" description="Helical" evidence="1">
    <location>
        <begin position="53"/>
        <end position="74"/>
    </location>
</feature>
<feature type="transmembrane region" description="Helical" evidence="1">
    <location>
        <begin position="86"/>
        <end position="107"/>
    </location>
</feature>
<evidence type="ECO:0000256" key="1">
    <source>
        <dbReference type="SAM" id="Phobius"/>
    </source>
</evidence>
<accession>A0ABZ2CA06</accession>
<evidence type="ECO:0008006" key="4">
    <source>
        <dbReference type="Google" id="ProtNLM"/>
    </source>
</evidence>